<dbReference type="EMBL" id="JAUSTT010000003">
    <property type="protein sequence ID" value="MDQ0174945.1"/>
    <property type="molecule type" value="Genomic_DNA"/>
</dbReference>
<proteinExistence type="inferred from homology"/>
<gene>
    <name evidence="6" type="ORF">J2S08_000779</name>
</gene>
<evidence type="ECO:0000256" key="3">
    <source>
        <dbReference type="ARBA" id="ARBA00023002"/>
    </source>
</evidence>
<feature type="domain" description="TauD/TfdA-like" evidence="5">
    <location>
        <begin position="138"/>
        <end position="311"/>
    </location>
</feature>
<accession>A0ABT9WQ93</accession>
<evidence type="ECO:0000313" key="6">
    <source>
        <dbReference type="EMBL" id="MDQ0174945.1"/>
    </source>
</evidence>
<dbReference type="NCBIfam" id="NF041363">
    <property type="entry name" value="GntD_guanitoxin"/>
    <property type="match status" value="1"/>
</dbReference>
<evidence type="ECO:0000259" key="5">
    <source>
        <dbReference type="Pfam" id="PF02668"/>
    </source>
</evidence>
<comment type="similarity">
    <text evidence="1">Belongs to the clavaminate synthase family.</text>
</comment>
<name>A0ABT9WQ93_9BACI</name>
<evidence type="ECO:0000256" key="4">
    <source>
        <dbReference type="ARBA" id="ARBA00023004"/>
    </source>
</evidence>
<comment type="caution">
    <text evidence="6">The sequence shown here is derived from an EMBL/GenBank/DDBJ whole genome shotgun (WGS) entry which is preliminary data.</text>
</comment>
<keyword evidence="3" id="KW-0560">Oxidoreductase</keyword>
<keyword evidence="2" id="KW-0479">Metal-binding</keyword>
<dbReference type="InterPro" id="IPR003819">
    <property type="entry name" value="TauD/TfdA-like"/>
</dbReference>
<dbReference type="InterPro" id="IPR053447">
    <property type="entry name" value="Alpha-KG_dependent_hydroxylase"/>
</dbReference>
<evidence type="ECO:0000256" key="1">
    <source>
        <dbReference type="ARBA" id="ARBA00008425"/>
    </source>
</evidence>
<dbReference type="InterPro" id="IPR014503">
    <property type="entry name" value="Clavaminate_syn-like"/>
</dbReference>
<protein>
    <submittedName>
        <fullName evidence="6">Fe(II)/alpha-ketoglutarate-dependent arginine beta-hydroxylase</fullName>
    </submittedName>
</protein>
<evidence type="ECO:0000313" key="7">
    <source>
        <dbReference type="Proteomes" id="UP001223586"/>
    </source>
</evidence>
<dbReference type="Proteomes" id="UP001223586">
    <property type="component" value="Unassembled WGS sequence"/>
</dbReference>
<dbReference type="RefSeq" id="WP_307226839.1">
    <property type="nucleotide sequence ID" value="NZ_JAUSTT010000003.1"/>
</dbReference>
<sequence>MIKTIEKPVILTLNPDEIDEINGFLEKLAERYKKADEDQFIRNASIYAHLLPERVKFFLNEFRLSEDKSACVIRGYPIDNNEIGLTPSHWKESSVVKSTVKQEILFVLYSSIIGDIFGWSTEQDGKLIQDILPIKGDEKKQLNSASEELICWHTEDSFQTYAPEFLGLFCLKNFEKAATTFASINSIEINDKHKKILFEKRFIIKPDNAHQIQNNTIVNDFSTPKAIKTSVLFGSKDAPYLRIDPYFMDRTQETSDEKEALDHLIEEFNKVIVDVVLQPGDAFFVDNFRAIHGRKPFYAKYNGDDRWLKRVRIARDLRKSRSQRNSENDRIIK</sequence>
<dbReference type="InterPro" id="IPR042098">
    <property type="entry name" value="TauD-like_sf"/>
</dbReference>
<dbReference type="Pfam" id="PF02668">
    <property type="entry name" value="TauD"/>
    <property type="match status" value="1"/>
</dbReference>
<reference evidence="6 7" key="1">
    <citation type="submission" date="2023-07" db="EMBL/GenBank/DDBJ databases">
        <title>Genomic Encyclopedia of Type Strains, Phase IV (KMG-IV): sequencing the most valuable type-strain genomes for metagenomic binning, comparative biology and taxonomic classification.</title>
        <authorList>
            <person name="Goeker M."/>
        </authorList>
    </citation>
    <scope>NUCLEOTIDE SEQUENCE [LARGE SCALE GENOMIC DNA]</scope>
    <source>
        <strain evidence="6 7">DSM 23837</strain>
    </source>
</reference>
<dbReference type="PIRSF" id="PIRSF019543">
    <property type="entry name" value="Clavaminate_syn"/>
    <property type="match status" value="1"/>
</dbReference>
<organism evidence="6 7">
    <name type="scientific">Bacillus chungangensis</name>
    <dbReference type="NCBI Taxonomy" id="587633"/>
    <lineage>
        <taxon>Bacteria</taxon>
        <taxon>Bacillati</taxon>
        <taxon>Bacillota</taxon>
        <taxon>Bacilli</taxon>
        <taxon>Bacillales</taxon>
        <taxon>Bacillaceae</taxon>
        <taxon>Bacillus</taxon>
    </lineage>
</organism>
<evidence type="ECO:0000256" key="2">
    <source>
        <dbReference type="ARBA" id="ARBA00022723"/>
    </source>
</evidence>
<dbReference type="Gene3D" id="3.60.130.10">
    <property type="entry name" value="Clavaminate synthase-like"/>
    <property type="match status" value="1"/>
</dbReference>
<dbReference type="SUPFAM" id="SSF51197">
    <property type="entry name" value="Clavaminate synthase-like"/>
    <property type="match status" value="1"/>
</dbReference>
<keyword evidence="4" id="KW-0408">Iron</keyword>
<keyword evidence="7" id="KW-1185">Reference proteome</keyword>